<evidence type="ECO:0000313" key="1">
    <source>
        <dbReference type="EMBL" id="KUF19396.1"/>
    </source>
</evidence>
<gene>
    <name evidence="1" type="ORF">AT728_30815</name>
</gene>
<protein>
    <submittedName>
        <fullName evidence="1">Uncharacterized protein</fullName>
    </submittedName>
</protein>
<name>A0A0W7X9I3_9ACTN</name>
<sequence>MTPECTPGRRSGVPPISWRHMMTVTLLHRSGEMAPAPSISSVFSAGQEAVGRGHQSWADGW</sequence>
<organism evidence="1 2">
    <name type="scientific">Streptomyces silvensis</name>
    <dbReference type="NCBI Taxonomy" id="1765722"/>
    <lineage>
        <taxon>Bacteria</taxon>
        <taxon>Bacillati</taxon>
        <taxon>Actinomycetota</taxon>
        <taxon>Actinomycetes</taxon>
        <taxon>Kitasatosporales</taxon>
        <taxon>Streptomycetaceae</taxon>
        <taxon>Streptomyces</taxon>
    </lineage>
</organism>
<comment type="caution">
    <text evidence="1">The sequence shown here is derived from an EMBL/GenBank/DDBJ whole genome shotgun (WGS) entry which is preliminary data.</text>
</comment>
<proteinExistence type="predicted"/>
<dbReference type="EMBL" id="LOCL01000027">
    <property type="protein sequence ID" value="KUF19396.1"/>
    <property type="molecule type" value="Genomic_DNA"/>
</dbReference>
<dbReference type="Proteomes" id="UP000054804">
    <property type="component" value="Unassembled WGS sequence"/>
</dbReference>
<reference evidence="1 2" key="1">
    <citation type="submission" date="2015-12" db="EMBL/GenBank/DDBJ databases">
        <title>Draft genome sequence of Streptomyces silvensis ATCC 53525, a producer of novel hormone antagonists.</title>
        <authorList>
            <person name="Johnston C.W."/>
            <person name="Li Y."/>
            <person name="Magarvey N.A."/>
        </authorList>
    </citation>
    <scope>NUCLEOTIDE SEQUENCE [LARGE SCALE GENOMIC DNA]</scope>
    <source>
        <strain evidence="1 2">ATCC 53525</strain>
    </source>
</reference>
<keyword evidence="2" id="KW-1185">Reference proteome</keyword>
<dbReference type="AlphaFoldDB" id="A0A0W7X9I3"/>
<accession>A0A0W7X9I3</accession>
<evidence type="ECO:0000313" key="2">
    <source>
        <dbReference type="Proteomes" id="UP000054804"/>
    </source>
</evidence>